<organism evidence="1 2">
    <name type="scientific">Humibacillus xanthopallidus</name>
    <dbReference type="NCBI Taxonomy" id="412689"/>
    <lineage>
        <taxon>Bacteria</taxon>
        <taxon>Bacillati</taxon>
        <taxon>Actinomycetota</taxon>
        <taxon>Actinomycetes</taxon>
        <taxon>Micrococcales</taxon>
        <taxon>Intrasporangiaceae</taxon>
        <taxon>Humibacillus</taxon>
    </lineage>
</organism>
<dbReference type="Pfam" id="PF07920">
    <property type="entry name" value="DUF1684"/>
    <property type="match status" value="1"/>
</dbReference>
<protein>
    <recommendedName>
        <fullName evidence="3">DUF1684 family protein</fullName>
    </recommendedName>
</protein>
<dbReference type="PANTHER" id="PTHR41913">
    <property type="entry name" value="DUF1684 DOMAIN-CONTAINING PROTEIN"/>
    <property type="match status" value="1"/>
</dbReference>
<comment type="caution">
    <text evidence="1">The sequence shown here is derived from an EMBL/GenBank/DDBJ whole genome shotgun (WGS) entry which is preliminary data.</text>
</comment>
<evidence type="ECO:0008006" key="3">
    <source>
        <dbReference type="Google" id="ProtNLM"/>
    </source>
</evidence>
<dbReference type="PANTHER" id="PTHR41913:SF1">
    <property type="entry name" value="DUF1684 DOMAIN-CONTAINING PROTEIN"/>
    <property type="match status" value="1"/>
</dbReference>
<evidence type="ECO:0000313" key="1">
    <source>
        <dbReference type="EMBL" id="TQN48099.1"/>
    </source>
</evidence>
<accession>A0A543PVJ3</accession>
<dbReference type="EMBL" id="VFQF01000001">
    <property type="protein sequence ID" value="TQN48099.1"/>
    <property type="molecule type" value="Genomic_DNA"/>
</dbReference>
<dbReference type="RefSeq" id="WP_141820821.1">
    <property type="nucleotide sequence ID" value="NZ_BAAAQC010000018.1"/>
</dbReference>
<dbReference type="InterPro" id="IPR012467">
    <property type="entry name" value="DUF1684"/>
</dbReference>
<name>A0A543PVJ3_9MICO</name>
<dbReference type="OrthoDB" id="5493262at2"/>
<evidence type="ECO:0000313" key="2">
    <source>
        <dbReference type="Proteomes" id="UP000320085"/>
    </source>
</evidence>
<sequence>MSTHEEWLAWRSSREADLAQEHGWLSLTGFAWLTDGPASVADLPGTWWADDDGAHVAANPEDRLVVDDEPVAGSVAADVAEGASLLWVRHDERVVELLRRGGRLAVRVRDPRATTLRDFTGVPTFKHDPAWVRPGRFVPASAPRVVDVRTARADLVQQARLVGAVDVDIAGERHRLDAVSHGEGLGLLFHDTTNGVSTARWRTVTTTAPDADGNVVVDFNRTVNLPFAFTDHGTCPAPPAHNRLDLAVTAGERAPA</sequence>
<gene>
    <name evidence="1" type="ORF">FHX52_1223</name>
</gene>
<proteinExistence type="predicted"/>
<dbReference type="Proteomes" id="UP000320085">
    <property type="component" value="Unassembled WGS sequence"/>
</dbReference>
<reference evidence="1 2" key="1">
    <citation type="submission" date="2019-06" db="EMBL/GenBank/DDBJ databases">
        <title>Sequencing the genomes of 1000 actinobacteria strains.</title>
        <authorList>
            <person name="Klenk H.-P."/>
        </authorList>
    </citation>
    <scope>NUCLEOTIDE SEQUENCE [LARGE SCALE GENOMIC DNA]</scope>
    <source>
        <strain evidence="1 2">DSM 21776</strain>
    </source>
</reference>
<dbReference type="AlphaFoldDB" id="A0A543PVJ3"/>